<protein>
    <submittedName>
        <fullName evidence="9">Cell division protein FtsQ</fullName>
    </submittedName>
</protein>
<dbReference type="EMBL" id="RCZP01000001">
    <property type="protein sequence ID" value="TPG61039.1"/>
    <property type="molecule type" value="Genomic_DNA"/>
</dbReference>
<accession>A0A502GFZ2</accession>
<feature type="region of interest" description="Disordered" evidence="7">
    <location>
        <begin position="238"/>
        <end position="287"/>
    </location>
</feature>
<dbReference type="AlphaFoldDB" id="A0A502GFZ2"/>
<dbReference type="GO" id="GO:0051301">
    <property type="term" value="P:cell division"/>
    <property type="evidence" value="ECO:0007669"/>
    <property type="project" value="UniProtKB-KW"/>
</dbReference>
<keyword evidence="9" id="KW-0132">Cell division</keyword>
<dbReference type="RefSeq" id="WP_140880742.1">
    <property type="nucleotide sequence ID" value="NZ_RCZP01000001.1"/>
</dbReference>
<dbReference type="InterPro" id="IPR031811">
    <property type="entry name" value="ALGX/ALGJ_SGNH-like"/>
</dbReference>
<keyword evidence="4" id="KW-0732">Signal</keyword>
<keyword evidence="6" id="KW-0016">Alginate biosynthesis</keyword>
<evidence type="ECO:0000256" key="4">
    <source>
        <dbReference type="ARBA" id="ARBA00022729"/>
    </source>
</evidence>
<gene>
    <name evidence="9" type="ORF">EAH89_00260</name>
</gene>
<evidence type="ECO:0000313" key="9">
    <source>
        <dbReference type="EMBL" id="TPG61039.1"/>
    </source>
</evidence>
<dbReference type="PROSITE" id="PS51318">
    <property type="entry name" value="TAT"/>
    <property type="match status" value="1"/>
</dbReference>
<evidence type="ECO:0000313" key="10">
    <source>
        <dbReference type="Proteomes" id="UP000317078"/>
    </source>
</evidence>
<evidence type="ECO:0000256" key="5">
    <source>
        <dbReference type="ARBA" id="ARBA00022764"/>
    </source>
</evidence>
<comment type="caution">
    <text evidence="9">The sequence shown here is derived from an EMBL/GenBank/DDBJ whole genome shotgun (WGS) entry which is preliminary data.</text>
</comment>
<comment type="subcellular location">
    <subcellularLocation>
        <location evidence="1">Periplasm</location>
    </subcellularLocation>
</comment>
<sequence>MSDAPRWNRRAAMLQGIAAVALLAAGAWQGVAALASPEGEARLRPALDLPAFLSGRLTGAVNHVMAHDLPADPLLRAAGGVLRYNLFHSGGPAVRVGCGGTLFLTEELRPWPDAGPAMAERAAGVRRLRDALGRQGIALVVAVVPDKARVVAAKLCGAPRSAQAEARHNAFLAALRAEGVEPVALLPALAAVEAASAAWYRTDTHWNQEGARAAAGAIAEAVAGLPLTRGEAYRTRAAAEETEGPGDLLRLTGLDRVPDALRPRPDRQRLERTEKEEGGGGLLDEAPPPEVALVGSSYSVNANFHGALQAALQASVVNAALAGGGFAGSAAAYLGSETFRQSPPRLVVWEIPERVAAQPLTPAEREFIGRWPPTVVEASRNSPVQLLAR</sequence>
<proteinExistence type="predicted"/>
<comment type="pathway">
    <text evidence="2">Glycan biosynthesis; alginate biosynthesis.</text>
</comment>
<evidence type="ECO:0000259" key="8">
    <source>
        <dbReference type="Pfam" id="PF16822"/>
    </source>
</evidence>
<evidence type="ECO:0000256" key="6">
    <source>
        <dbReference type="ARBA" id="ARBA00022841"/>
    </source>
</evidence>
<name>A0A502GFZ2_9PROT</name>
<evidence type="ECO:0000256" key="7">
    <source>
        <dbReference type="SAM" id="MobiDB-lite"/>
    </source>
</evidence>
<organism evidence="9 10">
    <name type="scientific">Muricoccus nepalensis</name>
    <dbReference type="NCBI Taxonomy" id="1854500"/>
    <lineage>
        <taxon>Bacteria</taxon>
        <taxon>Pseudomonadati</taxon>
        <taxon>Pseudomonadota</taxon>
        <taxon>Alphaproteobacteria</taxon>
        <taxon>Acetobacterales</taxon>
        <taxon>Roseomonadaceae</taxon>
        <taxon>Muricoccus</taxon>
    </lineage>
</organism>
<dbReference type="Pfam" id="PF16822">
    <property type="entry name" value="ALGX"/>
    <property type="match status" value="1"/>
</dbReference>
<keyword evidence="5" id="KW-0574">Periplasm</keyword>
<evidence type="ECO:0000256" key="3">
    <source>
        <dbReference type="ARBA" id="ARBA00022679"/>
    </source>
</evidence>
<dbReference type="OrthoDB" id="5243588at2"/>
<evidence type="ECO:0000256" key="2">
    <source>
        <dbReference type="ARBA" id="ARBA00005182"/>
    </source>
</evidence>
<dbReference type="UniPathway" id="UPA00286"/>
<dbReference type="GO" id="GO:0042597">
    <property type="term" value="C:periplasmic space"/>
    <property type="evidence" value="ECO:0007669"/>
    <property type="project" value="UniProtKB-SubCell"/>
</dbReference>
<evidence type="ECO:0000256" key="1">
    <source>
        <dbReference type="ARBA" id="ARBA00004418"/>
    </source>
</evidence>
<dbReference type="GO" id="GO:0016740">
    <property type="term" value="F:transferase activity"/>
    <property type="evidence" value="ECO:0007669"/>
    <property type="project" value="UniProtKB-KW"/>
</dbReference>
<dbReference type="GO" id="GO:0042121">
    <property type="term" value="P:alginic acid biosynthetic process"/>
    <property type="evidence" value="ECO:0007669"/>
    <property type="project" value="UniProtKB-UniPathway"/>
</dbReference>
<keyword evidence="3" id="KW-0808">Transferase</keyword>
<dbReference type="Proteomes" id="UP000317078">
    <property type="component" value="Unassembled WGS sequence"/>
</dbReference>
<keyword evidence="10" id="KW-1185">Reference proteome</keyword>
<feature type="domain" description="AlgX/AlgJ SGNH hydrolase-like" evidence="8">
    <location>
        <begin position="94"/>
        <end position="353"/>
    </location>
</feature>
<dbReference type="InterPro" id="IPR006311">
    <property type="entry name" value="TAT_signal"/>
</dbReference>
<feature type="compositionally biased region" description="Basic and acidic residues" evidence="7">
    <location>
        <begin position="256"/>
        <end position="278"/>
    </location>
</feature>
<reference evidence="9 10" key="1">
    <citation type="journal article" date="2019" name="Environ. Microbiol.">
        <title>Species interactions and distinct microbial communities in high Arctic permafrost affected cryosols are associated with the CH4 and CO2 gas fluxes.</title>
        <authorList>
            <person name="Altshuler I."/>
            <person name="Hamel J."/>
            <person name="Turney S."/>
            <person name="Magnuson E."/>
            <person name="Levesque R."/>
            <person name="Greer C."/>
            <person name="Whyte L.G."/>
        </authorList>
    </citation>
    <scope>NUCLEOTIDE SEQUENCE [LARGE SCALE GENOMIC DNA]</scope>
    <source>
        <strain evidence="9 10">S9.3B</strain>
    </source>
</reference>
<keyword evidence="9" id="KW-0131">Cell cycle</keyword>